<reference evidence="3 4" key="1">
    <citation type="journal article" date="2010" name="Cell">
        <title>The genome of Naegleria gruberi illuminates early eukaryotic versatility.</title>
        <authorList>
            <person name="Fritz-Laylin L.K."/>
            <person name="Prochnik S.E."/>
            <person name="Ginger M.L."/>
            <person name="Dacks J.B."/>
            <person name="Carpenter M.L."/>
            <person name="Field M.C."/>
            <person name="Kuo A."/>
            <person name="Paredez A."/>
            <person name="Chapman J."/>
            <person name="Pham J."/>
            <person name="Shu S."/>
            <person name="Neupane R."/>
            <person name="Cipriano M."/>
            <person name="Mancuso J."/>
            <person name="Tu H."/>
            <person name="Salamov A."/>
            <person name="Lindquist E."/>
            <person name="Shapiro H."/>
            <person name="Lucas S."/>
            <person name="Grigoriev I.V."/>
            <person name="Cande W.Z."/>
            <person name="Fulton C."/>
            <person name="Rokhsar D.S."/>
            <person name="Dawson S.C."/>
        </authorList>
    </citation>
    <scope>NUCLEOTIDE SEQUENCE [LARGE SCALE GENOMIC DNA]</scope>
    <source>
        <strain evidence="3 4">NEG-M</strain>
    </source>
</reference>
<dbReference type="OrthoDB" id="10531463at2759"/>
<name>D2V9Q1_NAEGR</name>
<accession>D2V9Q1</accession>
<dbReference type="AlphaFoldDB" id="D2V9Q1"/>
<feature type="compositionally biased region" description="Polar residues" evidence="2">
    <location>
        <begin position="1"/>
        <end position="13"/>
    </location>
</feature>
<dbReference type="InParanoid" id="D2V9Q1"/>
<evidence type="ECO:0000256" key="2">
    <source>
        <dbReference type="SAM" id="MobiDB-lite"/>
    </source>
</evidence>
<feature type="region of interest" description="Disordered" evidence="2">
    <location>
        <begin position="1"/>
        <end position="74"/>
    </location>
</feature>
<evidence type="ECO:0000313" key="4">
    <source>
        <dbReference type="Proteomes" id="UP000006671"/>
    </source>
</evidence>
<protein>
    <submittedName>
        <fullName evidence="3">Predicted protein</fullName>
    </submittedName>
</protein>
<dbReference type="VEuPathDB" id="AmoebaDB:NAEGRDRAFT_47745"/>
<sequence length="263" mass="30321">MRGTSLQLANKKTTIIDKENITPTGLKSQQQQNSKPMKKEFSLKPSNKLDLKRKLQSTTISPPPSGQYKSPSKKKKFAIFEDQTFKVNRVNSSSPINSPTILLDQTINTTSTTITNTIIQPVLETTSTQNTIIQYEIVEEEAIIQPYLEKIKILENEIIELTNDKTYYQLMYNTLSINSDTRLTIDSLKQQITILETTKNVFRNKILSLAKEKEMMKSDFENQLNLQKQADKHLREVMQQTHEEEVLQLQSEIEQLKNKLQTN</sequence>
<feature type="compositionally biased region" description="Polar residues" evidence="2">
    <location>
        <begin position="21"/>
        <end position="35"/>
    </location>
</feature>
<dbReference type="OMA" id="TIIQYEI"/>
<evidence type="ECO:0000313" key="3">
    <source>
        <dbReference type="EMBL" id="EFC46626.1"/>
    </source>
</evidence>
<dbReference type="EMBL" id="GG738858">
    <property type="protein sequence ID" value="EFC46626.1"/>
    <property type="molecule type" value="Genomic_DNA"/>
</dbReference>
<dbReference type="Proteomes" id="UP000006671">
    <property type="component" value="Unassembled WGS sequence"/>
</dbReference>
<organism evidence="4">
    <name type="scientific">Naegleria gruberi</name>
    <name type="common">Amoeba</name>
    <dbReference type="NCBI Taxonomy" id="5762"/>
    <lineage>
        <taxon>Eukaryota</taxon>
        <taxon>Discoba</taxon>
        <taxon>Heterolobosea</taxon>
        <taxon>Tetramitia</taxon>
        <taxon>Eutetramitia</taxon>
        <taxon>Vahlkampfiidae</taxon>
        <taxon>Naegleria</taxon>
    </lineage>
</organism>
<keyword evidence="4" id="KW-1185">Reference proteome</keyword>
<proteinExistence type="predicted"/>
<dbReference type="RefSeq" id="XP_002679370.1">
    <property type="nucleotide sequence ID" value="XM_002679324.1"/>
</dbReference>
<keyword evidence="1" id="KW-0175">Coiled coil</keyword>
<feature type="compositionally biased region" description="Basic and acidic residues" evidence="2">
    <location>
        <begin position="37"/>
        <end position="53"/>
    </location>
</feature>
<dbReference type="GeneID" id="8859582"/>
<evidence type="ECO:0000256" key="1">
    <source>
        <dbReference type="SAM" id="Coils"/>
    </source>
</evidence>
<gene>
    <name evidence="3" type="ORF">NAEGRDRAFT_47745</name>
</gene>
<feature type="coiled-coil region" evidence="1">
    <location>
        <begin position="144"/>
        <end position="205"/>
    </location>
</feature>
<dbReference type="KEGG" id="ngr:NAEGRDRAFT_47745"/>